<dbReference type="Gene3D" id="2.40.10.10">
    <property type="entry name" value="Trypsin-like serine proteases"/>
    <property type="match status" value="2"/>
</dbReference>
<evidence type="ECO:0000313" key="3">
    <source>
        <dbReference type="EMBL" id="KAA0975805.1"/>
    </source>
</evidence>
<feature type="region of interest" description="Disordered" evidence="1">
    <location>
        <begin position="1"/>
        <end position="38"/>
    </location>
</feature>
<feature type="domain" description="Peptidase S1" evidence="2">
    <location>
        <begin position="230"/>
        <end position="345"/>
    </location>
</feature>
<dbReference type="GO" id="GO:0006508">
    <property type="term" value="P:proteolysis"/>
    <property type="evidence" value="ECO:0007669"/>
    <property type="project" value="UniProtKB-KW"/>
</dbReference>
<dbReference type="InterPro" id="IPR018114">
    <property type="entry name" value="TRYPSIN_HIS"/>
</dbReference>
<dbReference type="InterPro" id="IPR043504">
    <property type="entry name" value="Peptidase_S1_PA_chymotrypsin"/>
</dbReference>
<dbReference type="OrthoDB" id="8781117at2"/>
<protein>
    <submittedName>
        <fullName evidence="3">Trypsin-like serine protease</fullName>
    </submittedName>
</protein>
<dbReference type="InterPro" id="IPR009003">
    <property type="entry name" value="Peptidase_S1_PA"/>
</dbReference>
<dbReference type="SUPFAM" id="SSF50494">
    <property type="entry name" value="Trypsin-like serine proteases"/>
    <property type="match status" value="1"/>
</dbReference>
<feature type="compositionally biased region" description="Basic and acidic residues" evidence="1">
    <location>
        <begin position="26"/>
        <end position="35"/>
    </location>
</feature>
<feature type="region of interest" description="Disordered" evidence="1">
    <location>
        <begin position="76"/>
        <end position="100"/>
    </location>
</feature>
<accession>A0A5B0EC68</accession>
<gene>
    <name evidence="3" type="ORF">FQ154_13485</name>
</gene>
<proteinExistence type="predicted"/>
<organism evidence="3 4">
    <name type="scientific">Paeniglutamicibacter gangotriensis</name>
    <dbReference type="NCBI Taxonomy" id="254787"/>
    <lineage>
        <taxon>Bacteria</taxon>
        <taxon>Bacillati</taxon>
        <taxon>Actinomycetota</taxon>
        <taxon>Actinomycetes</taxon>
        <taxon>Micrococcales</taxon>
        <taxon>Micrococcaceae</taxon>
        <taxon>Paeniglutamicibacter</taxon>
    </lineage>
</organism>
<keyword evidence="3" id="KW-0378">Hydrolase</keyword>
<dbReference type="Proteomes" id="UP000323856">
    <property type="component" value="Unassembled WGS sequence"/>
</dbReference>
<dbReference type="RefSeq" id="WP_149620119.1">
    <property type="nucleotide sequence ID" value="NZ_VOBL01000014.1"/>
</dbReference>
<comment type="caution">
    <text evidence="3">The sequence shown here is derived from an EMBL/GenBank/DDBJ whole genome shotgun (WGS) entry which is preliminary data.</text>
</comment>
<evidence type="ECO:0000259" key="2">
    <source>
        <dbReference type="Pfam" id="PF00089"/>
    </source>
</evidence>
<keyword evidence="3" id="KW-0645">Protease</keyword>
<sequence length="465" mass="47383">MSPPHTSGGLFHALAGAPKSTSARQTDAKVLEAPKPKANPANVDALLDAYVESVDPKAVAQLQAVMKDSSGSFIIRTGGDARTESKSSSPSSKASSLRVGGKMTPNEFVDQFTEVSIEVADGPAKKAAANDVLGGMVYGVQTSPGNYSVCSIGFNGFNAAGDDAAISAGHCSKDGSVKDVKILEHSAPEVFDGEGPDLGTFGFSQFGGPGNSPVTGLDDAQTIDDLGNVGTDIAVIDRINKDLDLKALVSDWKTPDIRDSSVKVAGVASAVIGSNVCKSGRTTGWTCGKIDEVGIFLVGGGIGPDDGRGVHGFTMPNAGYKKANEGDSGGSVISGGTAVGVTSAIAEVPVTDDEGNVVRDESDEVVTVGRAYFTDIKDGLKHTDGYSIAVFLNAPAVATPAQGSDIAAGQTLNGTFSGAPSGSTVKIKSAGPKDISAKVANGKFQLQGTCLLWHVRLHPADGQRI</sequence>
<evidence type="ECO:0000256" key="1">
    <source>
        <dbReference type="SAM" id="MobiDB-lite"/>
    </source>
</evidence>
<dbReference type="AlphaFoldDB" id="A0A5B0EC68"/>
<dbReference type="PROSITE" id="PS00134">
    <property type="entry name" value="TRYPSIN_HIS"/>
    <property type="match status" value="1"/>
</dbReference>
<feature type="compositionally biased region" description="Low complexity" evidence="1">
    <location>
        <begin position="86"/>
        <end position="96"/>
    </location>
</feature>
<dbReference type="Pfam" id="PF00089">
    <property type="entry name" value="Trypsin"/>
    <property type="match status" value="1"/>
</dbReference>
<dbReference type="CDD" id="cd21112">
    <property type="entry name" value="alphaLP-like"/>
    <property type="match status" value="1"/>
</dbReference>
<reference evidence="3 4" key="1">
    <citation type="submission" date="2019-07" db="EMBL/GenBank/DDBJ databases">
        <title>Analysis of the biochemical properties, biological activity and biotechnological potential of siderophores and biosurfactants produced by Antarctic psychrotolerant bacteria.</title>
        <authorList>
            <person name="Styczynski M."/>
            <person name="Krucon T."/>
            <person name="Decewicz P."/>
            <person name="Dziewit L."/>
        </authorList>
    </citation>
    <scope>NUCLEOTIDE SEQUENCE [LARGE SCALE GENOMIC DNA]</scope>
    <source>
        <strain evidence="3 4">ANT_H27</strain>
    </source>
</reference>
<name>A0A5B0EC68_9MICC</name>
<dbReference type="InterPro" id="IPR001254">
    <property type="entry name" value="Trypsin_dom"/>
</dbReference>
<dbReference type="EMBL" id="VOBL01000014">
    <property type="protein sequence ID" value="KAA0975805.1"/>
    <property type="molecule type" value="Genomic_DNA"/>
</dbReference>
<evidence type="ECO:0000313" key="4">
    <source>
        <dbReference type="Proteomes" id="UP000323856"/>
    </source>
</evidence>
<dbReference type="GO" id="GO:0004252">
    <property type="term" value="F:serine-type endopeptidase activity"/>
    <property type="evidence" value="ECO:0007669"/>
    <property type="project" value="InterPro"/>
</dbReference>